<dbReference type="Proteomes" id="UP000478052">
    <property type="component" value="Unassembled WGS sequence"/>
</dbReference>
<protein>
    <submittedName>
        <fullName evidence="1">Reverse transcriptase domain-containing protein</fullName>
    </submittedName>
</protein>
<sequence length="168" mass="19204">MTLQPPGVAIDYFKLYSPKPSKSLQYPPIKDVFPIVWKRFKLVLLRKEDKPLDHNYHRIVLSTYSTRPGIARVSHQGRFEAHVRQSTRLLKLNAAPHWSISLVFDRNFGALEGPQRTIALWVAAAYKTVSSDVALVVSSLIPVHLQARERMEIYRARMQAIAVDLAMI</sequence>
<keyword evidence="1" id="KW-0695">RNA-directed DNA polymerase</keyword>
<name>A0A6G0YU94_APHCR</name>
<proteinExistence type="predicted"/>
<comment type="caution">
    <text evidence="1">The sequence shown here is derived from an EMBL/GenBank/DDBJ whole genome shotgun (WGS) entry which is preliminary data.</text>
</comment>
<keyword evidence="1" id="KW-0548">Nucleotidyltransferase</keyword>
<reference evidence="1 2" key="1">
    <citation type="submission" date="2019-08" db="EMBL/GenBank/DDBJ databases">
        <title>Whole genome of Aphis craccivora.</title>
        <authorList>
            <person name="Voronova N.V."/>
            <person name="Shulinski R.S."/>
            <person name="Bandarenka Y.V."/>
            <person name="Zhorov D.G."/>
            <person name="Warner D."/>
        </authorList>
    </citation>
    <scope>NUCLEOTIDE SEQUENCE [LARGE SCALE GENOMIC DNA]</scope>
    <source>
        <strain evidence="1">180601</strain>
        <tissue evidence="1">Whole Body</tissue>
    </source>
</reference>
<dbReference type="OrthoDB" id="415822at2759"/>
<evidence type="ECO:0000313" key="1">
    <source>
        <dbReference type="EMBL" id="KAF0761499.1"/>
    </source>
</evidence>
<dbReference type="EMBL" id="VUJU01002377">
    <property type="protein sequence ID" value="KAF0761499.1"/>
    <property type="molecule type" value="Genomic_DNA"/>
</dbReference>
<accession>A0A6G0YU94</accession>
<dbReference type="AlphaFoldDB" id="A0A6G0YU94"/>
<keyword evidence="2" id="KW-1185">Reference proteome</keyword>
<keyword evidence="1" id="KW-0808">Transferase</keyword>
<evidence type="ECO:0000313" key="2">
    <source>
        <dbReference type="Proteomes" id="UP000478052"/>
    </source>
</evidence>
<dbReference type="GO" id="GO:0003964">
    <property type="term" value="F:RNA-directed DNA polymerase activity"/>
    <property type="evidence" value="ECO:0007669"/>
    <property type="project" value="UniProtKB-KW"/>
</dbReference>
<organism evidence="1 2">
    <name type="scientific">Aphis craccivora</name>
    <name type="common">Cowpea aphid</name>
    <dbReference type="NCBI Taxonomy" id="307492"/>
    <lineage>
        <taxon>Eukaryota</taxon>
        <taxon>Metazoa</taxon>
        <taxon>Ecdysozoa</taxon>
        <taxon>Arthropoda</taxon>
        <taxon>Hexapoda</taxon>
        <taxon>Insecta</taxon>
        <taxon>Pterygota</taxon>
        <taxon>Neoptera</taxon>
        <taxon>Paraneoptera</taxon>
        <taxon>Hemiptera</taxon>
        <taxon>Sternorrhyncha</taxon>
        <taxon>Aphidomorpha</taxon>
        <taxon>Aphidoidea</taxon>
        <taxon>Aphididae</taxon>
        <taxon>Aphidini</taxon>
        <taxon>Aphis</taxon>
        <taxon>Aphis</taxon>
    </lineage>
</organism>
<gene>
    <name evidence="1" type="ORF">FWK35_00014626</name>
</gene>